<sequence length="497" mass="55353">MSAPLKLSLALAAVFGLGLSLSGRSLPQGDAIMIQPAQSQPSWGIDTTPSVASTPPSPTTTPIEYDRYRHVIEQTRSMIHNPEAQRLAQQYGLNILDVTWEDTGRYQNSAVGPNISDMTIQIQQYNPRTKTYELSLMPVIRFPNFSDRTADIPLERFFILVGNEKGKPLERVSLKELLGNFRKYLHNPRSWAGNRRSLLAARDSHVLVSAQACFLPIPAQGEATFNPVLFNYQSYEKNPAVLTILVTRQGTSATIIDNKRDAFEAGMTWGQRLFFNKNGERASLVGQRASDFGVISGGSEITSTQAEAAGMNMVMLIQVPLKQTPRPRQPMSVFPAPSVVFESAAPTGLSRSNVEAAVISHGKVEGPFTEIDNLPIERDPRFPVRVTVQFYKATDNGVVSAADMRHIHDQIAKVYSNADYVGSLVIDGDTGRPTEYTGSKQEPPGWWDDFWQRHQQNTGQSREEALEMLRRLRGQHWMPRSQKELEQALKSLASDQK</sequence>
<accession>A0A2D2PZ20</accession>
<dbReference type="Proteomes" id="UP000231057">
    <property type="component" value="Chromosome"/>
</dbReference>
<dbReference type="AlphaFoldDB" id="A0A2D2PZ20"/>
<reference evidence="2" key="2">
    <citation type="journal article" date="2022" name="Front. Microbiol.">
        <title>Comparative Genomic Analysis Revealed Distinct Molecular Components and Organization of CO2-Concentrating Mechanism in Thermophilic Cyanobacteria.</title>
        <authorList>
            <person name="Tang J."/>
            <person name="Zhou H."/>
            <person name="Yao D."/>
            <person name="Riaz S."/>
            <person name="You D."/>
            <person name="Klepacz-Smolka A."/>
            <person name="Daroch M."/>
        </authorList>
    </citation>
    <scope>NUCLEOTIDE SEQUENCE [LARGE SCALE GENOMIC DNA]</scope>
    <source>
        <strain evidence="2">PCC 6715</strain>
    </source>
</reference>
<evidence type="ECO:0000313" key="2">
    <source>
        <dbReference type="Proteomes" id="UP000231057"/>
    </source>
</evidence>
<name>A0A2D2PZ20_PARLV</name>
<dbReference type="RefSeq" id="WP_198406075.1">
    <property type="nucleotide sequence ID" value="NZ_CP018092.1"/>
</dbReference>
<dbReference type="EMBL" id="CP018092">
    <property type="protein sequence ID" value="ATS17480.1"/>
    <property type="molecule type" value="Genomic_DNA"/>
</dbReference>
<evidence type="ECO:0000313" key="1">
    <source>
        <dbReference type="EMBL" id="ATS17480.1"/>
    </source>
</evidence>
<dbReference type="KEGG" id="slw:BRW62_00525"/>
<protein>
    <submittedName>
        <fullName evidence="1">Uncharacterized protein</fullName>
    </submittedName>
</protein>
<proteinExistence type="predicted"/>
<organism evidence="1 2">
    <name type="scientific">Parathermosynechococcus lividus PCC 6715</name>
    <dbReference type="NCBI Taxonomy" id="1917166"/>
    <lineage>
        <taxon>Bacteria</taxon>
        <taxon>Bacillati</taxon>
        <taxon>Cyanobacteriota</taxon>
        <taxon>Cyanophyceae</taxon>
        <taxon>Acaryochloridales</taxon>
        <taxon>Thermosynechococcaceae</taxon>
        <taxon>Parathermosynechococcus</taxon>
    </lineage>
</organism>
<keyword evidence="2" id="KW-1185">Reference proteome</keyword>
<reference evidence="1 2" key="1">
    <citation type="submission" date="2016-11" db="EMBL/GenBank/DDBJ databases">
        <title>Complete genome sequence of thermophilic cyanobacteria strain Synechococcus sp. PCC6715.</title>
        <authorList>
            <person name="Tang J."/>
            <person name="Daroch M."/>
            <person name="Liang Y."/>
            <person name="Jiang D."/>
            <person name="Shah M."/>
        </authorList>
    </citation>
    <scope>NUCLEOTIDE SEQUENCE [LARGE SCALE GENOMIC DNA]</scope>
    <source>
        <strain evidence="1 2">PCC 6715</strain>
    </source>
</reference>
<gene>
    <name evidence="1" type="ORF">BRW62_00525</name>
</gene>